<dbReference type="OrthoDB" id="350812at2157"/>
<dbReference type="AlphaFoldDB" id="A0A830EY56"/>
<sequence>MAVETVREALVRGSDQPSVQESDIIEISWDETSTPPEFSDIPTYPFSGQQIIRGEYKYESNPRFGSPETSEGSLQIRTGSGLMLVRTERDRPKPSKIVSAIEETLNGGFEIGGSFVPNQQKVWDFIDAANKVIDLKVYTPHGEVKRAEEIASGNVEQFSPKIADIRFDHNGESVEVEYRDNRLSINSDNEELREYVIQIFESTIFDA</sequence>
<comment type="caution">
    <text evidence="2">The sequence shown here is derived from an EMBL/GenBank/DDBJ whole genome shotgun (WGS) entry which is preliminary data.</text>
</comment>
<dbReference type="RefSeq" id="WP_188975307.1">
    <property type="nucleotide sequence ID" value="NZ_BMPD01000001.1"/>
</dbReference>
<feature type="region of interest" description="Disordered" evidence="1">
    <location>
        <begin position="1"/>
        <end position="20"/>
    </location>
</feature>
<evidence type="ECO:0000313" key="2">
    <source>
        <dbReference type="EMBL" id="GGK56628.1"/>
    </source>
</evidence>
<name>A0A830EY56_9EURY</name>
<gene>
    <name evidence="2" type="ORF">GCM10009067_06350</name>
</gene>
<protein>
    <submittedName>
        <fullName evidence="2">Uncharacterized protein</fullName>
    </submittedName>
</protein>
<dbReference type="EMBL" id="BMPD01000001">
    <property type="protein sequence ID" value="GGK56628.1"/>
    <property type="molecule type" value="Genomic_DNA"/>
</dbReference>
<evidence type="ECO:0000313" key="3">
    <source>
        <dbReference type="Proteomes" id="UP000614221"/>
    </source>
</evidence>
<proteinExistence type="predicted"/>
<accession>A0A830EY56</accession>
<reference evidence="2" key="2">
    <citation type="submission" date="2020-09" db="EMBL/GenBank/DDBJ databases">
        <authorList>
            <person name="Sun Q."/>
            <person name="Ohkuma M."/>
        </authorList>
    </citation>
    <scope>NUCLEOTIDE SEQUENCE</scope>
    <source>
        <strain evidence="2">JCM 19018</strain>
    </source>
</reference>
<reference evidence="2" key="1">
    <citation type="journal article" date="2014" name="Int. J. Syst. Evol. Microbiol.">
        <title>Complete genome sequence of Corynebacterium casei LMG S-19264T (=DSM 44701T), isolated from a smear-ripened cheese.</title>
        <authorList>
            <consortium name="US DOE Joint Genome Institute (JGI-PGF)"/>
            <person name="Walter F."/>
            <person name="Albersmeier A."/>
            <person name="Kalinowski J."/>
            <person name="Ruckert C."/>
        </authorList>
    </citation>
    <scope>NUCLEOTIDE SEQUENCE</scope>
    <source>
        <strain evidence="2">JCM 19018</strain>
    </source>
</reference>
<feature type="compositionally biased region" description="Basic and acidic residues" evidence="1">
    <location>
        <begin position="1"/>
        <end position="10"/>
    </location>
</feature>
<organism evidence="2 3">
    <name type="scientific">Haloarcula sebkhae</name>
    <dbReference type="NCBI Taxonomy" id="932660"/>
    <lineage>
        <taxon>Archaea</taxon>
        <taxon>Methanobacteriati</taxon>
        <taxon>Methanobacteriota</taxon>
        <taxon>Stenosarchaea group</taxon>
        <taxon>Halobacteria</taxon>
        <taxon>Halobacteriales</taxon>
        <taxon>Haloarculaceae</taxon>
        <taxon>Haloarcula</taxon>
    </lineage>
</organism>
<dbReference type="Proteomes" id="UP000614221">
    <property type="component" value="Unassembled WGS sequence"/>
</dbReference>
<evidence type="ECO:0000256" key="1">
    <source>
        <dbReference type="SAM" id="MobiDB-lite"/>
    </source>
</evidence>